<dbReference type="Pfam" id="PF13359">
    <property type="entry name" value="DDE_Tnp_4"/>
    <property type="match status" value="1"/>
</dbReference>
<keyword evidence="4" id="KW-0540">Nuclease</keyword>
<feature type="compositionally biased region" description="Gly residues" evidence="8">
    <location>
        <begin position="253"/>
        <end position="263"/>
    </location>
</feature>
<evidence type="ECO:0000313" key="11">
    <source>
        <dbReference type="Proteomes" id="UP000652761"/>
    </source>
</evidence>
<dbReference type="GO" id="GO:0004518">
    <property type="term" value="F:nuclease activity"/>
    <property type="evidence" value="ECO:0007669"/>
    <property type="project" value="UniProtKB-KW"/>
</dbReference>
<dbReference type="GO" id="GO:0016787">
    <property type="term" value="F:hydrolase activity"/>
    <property type="evidence" value="ECO:0007669"/>
    <property type="project" value="UniProtKB-KW"/>
</dbReference>
<keyword evidence="7" id="KW-0539">Nucleus</keyword>
<comment type="subcellular location">
    <subcellularLocation>
        <location evidence="2">Nucleus</location>
    </subcellularLocation>
</comment>
<comment type="caution">
    <text evidence="10">The sequence shown here is derived from an EMBL/GenBank/DDBJ whole genome shotgun (WGS) entry which is preliminary data.</text>
</comment>
<feature type="compositionally biased region" description="Low complexity" evidence="8">
    <location>
        <begin position="279"/>
        <end position="290"/>
    </location>
</feature>
<dbReference type="Proteomes" id="UP000652761">
    <property type="component" value="Unassembled WGS sequence"/>
</dbReference>
<evidence type="ECO:0000256" key="1">
    <source>
        <dbReference type="ARBA" id="ARBA00001968"/>
    </source>
</evidence>
<evidence type="ECO:0000256" key="4">
    <source>
        <dbReference type="ARBA" id="ARBA00022722"/>
    </source>
</evidence>
<protein>
    <recommendedName>
        <fullName evidence="9">DDE Tnp4 domain-containing protein</fullName>
    </recommendedName>
</protein>
<sequence>MQEANITARRGPGNRTPPVANRPLLIPLTPAPALLRARGGDGWTLPPRSYAEAETSPSNRVSRGTSRSALFIQTPPPSRGGGRCCDLTSKHPNRVHTPSLPTTTDLHRNICIYTNPHTTPSPPTPHPQISQPVQSSSASSFLLVRSSAAWWSSSSSTSDRKARRAALVFHKKEEKVEIFDAEQREPSWVRPVMQSSYMKIPPSPTPNDPSSSSHGFPINPAAPIPNADDYSDYYAFLRDALASLPSVHFDMPDGGGGGGGVDGAAGQKRSRELEGSDGGSPSQSYSYGSSGSSGGEGGGGKRRKTGAVAQLMTSLAMLDEQERAERREWEEESQRDLALFEANHKQRSKTMADYYDHMENHYADAEESEGVRAGRARVAVAAAAAAVASSAASESTAGAAASAAAGGSGGAAAGSGPGHHHRRLWVKNRSRAWWDGCDHPDFPEEEFRRAFRMGRATFEMICQELRPAVEKEDTMLRAAIPVRQRVAVCIWRLATGEPLRLVSKRFGLGISTCHKLVLEVCAAIKSVLMPKFLQWPADAAAEDAIKARFEAGSGIPNVVGAMYTTHIPIIAPKISVAAYFNKRHTERNQKTSYSITIQGVVDPDGVFTDVCIGWPGSMSDEQVLANSALYQRAESGMLMGQWVVGGSGYPLLDWVLVPYAHQNLTWTQHAFNEKIGEVQRVGRDAFARLKGRWKCLQKRTEVKLQDLPGVLGACCVLHNICEMRKEEMDPELNFDLMDDEMVPENGLRSMSSMQARESIAHNLLHRGLGVRNIGNPERDMLPHNPVGILKMMIYNKRETGIKFVII</sequence>
<feature type="region of interest" description="Disordered" evidence="8">
    <location>
        <begin position="199"/>
        <end position="220"/>
    </location>
</feature>
<proteinExistence type="inferred from homology"/>
<dbReference type="GO" id="GO:0005634">
    <property type="term" value="C:nucleus"/>
    <property type="evidence" value="ECO:0007669"/>
    <property type="project" value="UniProtKB-SubCell"/>
</dbReference>
<keyword evidence="11" id="KW-1185">Reference proteome</keyword>
<accession>A0A843VM00</accession>
<feature type="region of interest" description="Disordered" evidence="8">
    <location>
        <begin position="253"/>
        <end position="304"/>
    </location>
</feature>
<organism evidence="10 11">
    <name type="scientific">Colocasia esculenta</name>
    <name type="common">Wild taro</name>
    <name type="synonym">Arum esculentum</name>
    <dbReference type="NCBI Taxonomy" id="4460"/>
    <lineage>
        <taxon>Eukaryota</taxon>
        <taxon>Viridiplantae</taxon>
        <taxon>Streptophyta</taxon>
        <taxon>Embryophyta</taxon>
        <taxon>Tracheophyta</taxon>
        <taxon>Spermatophyta</taxon>
        <taxon>Magnoliopsida</taxon>
        <taxon>Liliopsida</taxon>
        <taxon>Araceae</taxon>
        <taxon>Aroideae</taxon>
        <taxon>Colocasieae</taxon>
        <taxon>Colocasia</taxon>
    </lineage>
</organism>
<comment type="similarity">
    <text evidence="3">Belongs to the HARBI1 family.</text>
</comment>
<evidence type="ECO:0000256" key="6">
    <source>
        <dbReference type="ARBA" id="ARBA00022801"/>
    </source>
</evidence>
<dbReference type="InterPro" id="IPR045249">
    <property type="entry name" value="HARBI1-like"/>
</dbReference>
<evidence type="ECO:0000259" key="9">
    <source>
        <dbReference type="Pfam" id="PF13359"/>
    </source>
</evidence>
<dbReference type="AlphaFoldDB" id="A0A843VM00"/>
<dbReference type="OrthoDB" id="2668416at2759"/>
<name>A0A843VM00_COLES</name>
<reference evidence="10" key="1">
    <citation type="submission" date="2017-07" db="EMBL/GenBank/DDBJ databases">
        <title>Taro Niue Genome Assembly and Annotation.</title>
        <authorList>
            <person name="Atibalentja N."/>
            <person name="Keating K."/>
            <person name="Fields C.J."/>
        </authorList>
    </citation>
    <scope>NUCLEOTIDE SEQUENCE</scope>
    <source>
        <strain evidence="10">Niue_2</strain>
        <tissue evidence="10">Leaf</tissue>
    </source>
</reference>
<evidence type="ECO:0000313" key="10">
    <source>
        <dbReference type="EMBL" id="MQL94234.1"/>
    </source>
</evidence>
<dbReference type="InterPro" id="IPR027806">
    <property type="entry name" value="HARBI1_dom"/>
</dbReference>
<feature type="domain" description="DDE Tnp4" evidence="9">
    <location>
        <begin position="563"/>
        <end position="719"/>
    </location>
</feature>
<dbReference type="PANTHER" id="PTHR22930:SF244">
    <property type="entry name" value="OS05G0593000 PROTEIN"/>
    <property type="match status" value="1"/>
</dbReference>
<dbReference type="PANTHER" id="PTHR22930">
    <property type="match status" value="1"/>
</dbReference>
<comment type="cofactor">
    <cofactor evidence="1">
        <name>a divalent metal cation</name>
        <dbReference type="ChEBI" id="CHEBI:60240"/>
    </cofactor>
</comment>
<keyword evidence="6" id="KW-0378">Hydrolase</keyword>
<evidence type="ECO:0000256" key="3">
    <source>
        <dbReference type="ARBA" id="ARBA00006958"/>
    </source>
</evidence>
<feature type="region of interest" description="Disordered" evidence="8">
    <location>
        <begin position="1"/>
        <end position="25"/>
    </location>
</feature>
<feature type="compositionally biased region" description="Low complexity" evidence="8">
    <location>
        <begin position="208"/>
        <end position="220"/>
    </location>
</feature>
<feature type="compositionally biased region" description="Polar residues" evidence="8">
    <location>
        <begin position="55"/>
        <end position="65"/>
    </location>
</feature>
<gene>
    <name evidence="10" type="ORF">Taro_026886</name>
</gene>
<evidence type="ECO:0000256" key="2">
    <source>
        <dbReference type="ARBA" id="ARBA00004123"/>
    </source>
</evidence>
<dbReference type="EMBL" id="NMUH01001648">
    <property type="protein sequence ID" value="MQL94234.1"/>
    <property type="molecule type" value="Genomic_DNA"/>
</dbReference>
<evidence type="ECO:0000256" key="8">
    <source>
        <dbReference type="SAM" id="MobiDB-lite"/>
    </source>
</evidence>
<dbReference type="GO" id="GO:0046872">
    <property type="term" value="F:metal ion binding"/>
    <property type="evidence" value="ECO:0007669"/>
    <property type="project" value="UniProtKB-KW"/>
</dbReference>
<evidence type="ECO:0000256" key="5">
    <source>
        <dbReference type="ARBA" id="ARBA00022723"/>
    </source>
</evidence>
<keyword evidence="5" id="KW-0479">Metal-binding</keyword>
<feature type="region of interest" description="Disordered" evidence="8">
    <location>
        <begin position="38"/>
        <end position="65"/>
    </location>
</feature>
<evidence type="ECO:0000256" key="7">
    <source>
        <dbReference type="ARBA" id="ARBA00023242"/>
    </source>
</evidence>